<dbReference type="AlphaFoldDB" id="A0A6A6I5K7"/>
<accession>A0A6A6I5K7</accession>
<evidence type="ECO:0000313" key="4">
    <source>
        <dbReference type="Proteomes" id="UP000800094"/>
    </source>
</evidence>
<feature type="transmembrane region" description="Helical" evidence="2">
    <location>
        <begin position="361"/>
        <end position="387"/>
    </location>
</feature>
<name>A0A6A6I5K7_9PLEO</name>
<gene>
    <name evidence="3" type="ORF">BU26DRAFT_508820</name>
</gene>
<keyword evidence="2" id="KW-1133">Transmembrane helix</keyword>
<reference evidence="3" key="1">
    <citation type="journal article" date="2020" name="Stud. Mycol.">
        <title>101 Dothideomycetes genomes: a test case for predicting lifestyles and emergence of pathogens.</title>
        <authorList>
            <person name="Haridas S."/>
            <person name="Albert R."/>
            <person name="Binder M."/>
            <person name="Bloem J."/>
            <person name="Labutti K."/>
            <person name="Salamov A."/>
            <person name="Andreopoulos B."/>
            <person name="Baker S."/>
            <person name="Barry K."/>
            <person name="Bills G."/>
            <person name="Bluhm B."/>
            <person name="Cannon C."/>
            <person name="Castanera R."/>
            <person name="Culley D."/>
            <person name="Daum C."/>
            <person name="Ezra D."/>
            <person name="Gonzalez J."/>
            <person name="Henrissat B."/>
            <person name="Kuo A."/>
            <person name="Liang C."/>
            <person name="Lipzen A."/>
            <person name="Lutzoni F."/>
            <person name="Magnuson J."/>
            <person name="Mondo S."/>
            <person name="Nolan M."/>
            <person name="Ohm R."/>
            <person name="Pangilinan J."/>
            <person name="Park H.-J."/>
            <person name="Ramirez L."/>
            <person name="Alfaro M."/>
            <person name="Sun H."/>
            <person name="Tritt A."/>
            <person name="Yoshinaga Y."/>
            <person name="Zwiers L.-H."/>
            <person name="Turgeon B."/>
            <person name="Goodwin S."/>
            <person name="Spatafora J."/>
            <person name="Crous P."/>
            <person name="Grigoriev I."/>
        </authorList>
    </citation>
    <scope>NUCLEOTIDE SEQUENCE</scope>
    <source>
        <strain evidence="3">CBS 122368</strain>
    </source>
</reference>
<organism evidence="3 4">
    <name type="scientific">Trematosphaeria pertusa</name>
    <dbReference type="NCBI Taxonomy" id="390896"/>
    <lineage>
        <taxon>Eukaryota</taxon>
        <taxon>Fungi</taxon>
        <taxon>Dikarya</taxon>
        <taxon>Ascomycota</taxon>
        <taxon>Pezizomycotina</taxon>
        <taxon>Dothideomycetes</taxon>
        <taxon>Pleosporomycetidae</taxon>
        <taxon>Pleosporales</taxon>
        <taxon>Massarineae</taxon>
        <taxon>Trematosphaeriaceae</taxon>
        <taxon>Trematosphaeria</taxon>
    </lineage>
</organism>
<sequence length="433" mass="46773">MSPTTATQANSPSTAVVASQLLQFTFVAGLSAGSQSREGLDTVVDHDTSRSSVEDAALRKRACRGTRNSQPRKVTFQSRRERRLRRPTRNLEPVPAISLGSTQGAPVSSSPELSLSSNESKPLRDTQVLVVVISVLLGLIALVLLFVLAQRRCKSRKKPGGVEDLQLPTKVESKEEQAKRHGRVFGSSDVLDAEGSGNPGPRRQPCAGNGDPTLHHTAVERPPTAPPCTARFPSYNRVHKKQGPITQQDRRDTNPQCADDAFPVVQTRFVSEAPKTSSPYNVDIYTIFGPENPRRSILELETTAATTPSYSTNDPSAPLSTKPTIDSSILFVPTSQIVLADTFIPSTDDTIERSGSNVNGFFAIIGLGVVAGALLVIVALLSCLLYARRRAEQVAVEDPPERVTSSIQGTELEVVAPHTNEGARKPGEMFRYC</sequence>
<keyword evidence="2" id="KW-0812">Transmembrane</keyword>
<dbReference type="RefSeq" id="XP_033679854.1">
    <property type="nucleotide sequence ID" value="XM_033827113.1"/>
</dbReference>
<dbReference type="EMBL" id="ML987202">
    <property type="protein sequence ID" value="KAF2244850.1"/>
    <property type="molecule type" value="Genomic_DNA"/>
</dbReference>
<dbReference type="GeneID" id="54580443"/>
<dbReference type="Proteomes" id="UP000800094">
    <property type="component" value="Unassembled WGS sequence"/>
</dbReference>
<evidence type="ECO:0000313" key="3">
    <source>
        <dbReference type="EMBL" id="KAF2244850.1"/>
    </source>
</evidence>
<feature type="region of interest" description="Disordered" evidence="1">
    <location>
        <begin position="35"/>
        <end position="120"/>
    </location>
</feature>
<feature type="compositionally biased region" description="Polar residues" evidence="1">
    <location>
        <begin position="66"/>
        <end position="77"/>
    </location>
</feature>
<evidence type="ECO:0000256" key="2">
    <source>
        <dbReference type="SAM" id="Phobius"/>
    </source>
</evidence>
<feature type="transmembrane region" description="Helical" evidence="2">
    <location>
        <begin position="128"/>
        <end position="149"/>
    </location>
</feature>
<feature type="compositionally biased region" description="Low complexity" evidence="1">
    <location>
        <begin position="108"/>
        <end position="120"/>
    </location>
</feature>
<keyword evidence="2" id="KW-0472">Membrane</keyword>
<protein>
    <submittedName>
        <fullName evidence="3">Uncharacterized protein</fullName>
    </submittedName>
</protein>
<evidence type="ECO:0000256" key="1">
    <source>
        <dbReference type="SAM" id="MobiDB-lite"/>
    </source>
</evidence>
<proteinExistence type="predicted"/>
<feature type="region of interest" description="Disordered" evidence="1">
    <location>
        <begin position="157"/>
        <end position="234"/>
    </location>
</feature>
<feature type="compositionally biased region" description="Basic and acidic residues" evidence="1">
    <location>
        <begin position="38"/>
        <end position="58"/>
    </location>
</feature>
<keyword evidence="4" id="KW-1185">Reference proteome</keyword>